<evidence type="ECO:0000256" key="2">
    <source>
        <dbReference type="SAM" id="SignalP"/>
    </source>
</evidence>
<evidence type="ECO:0000313" key="4">
    <source>
        <dbReference type="Proteomes" id="UP000799118"/>
    </source>
</evidence>
<proteinExistence type="predicted"/>
<reference evidence="3" key="1">
    <citation type="journal article" date="2019" name="Environ. Microbiol.">
        <title>Fungal ecological strategies reflected in gene transcription - a case study of two litter decomposers.</title>
        <authorList>
            <person name="Barbi F."/>
            <person name="Kohler A."/>
            <person name="Barry K."/>
            <person name="Baskaran P."/>
            <person name="Daum C."/>
            <person name="Fauchery L."/>
            <person name="Ihrmark K."/>
            <person name="Kuo A."/>
            <person name="LaButti K."/>
            <person name="Lipzen A."/>
            <person name="Morin E."/>
            <person name="Grigoriev I.V."/>
            <person name="Henrissat B."/>
            <person name="Lindahl B."/>
            <person name="Martin F."/>
        </authorList>
    </citation>
    <scope>NUCLEOTIDE SEQUENCE</scope>
    <source>
        <strain evidence="3">JB14</strain>
    </source>
</reference>
<feature type="compositionally biased region" description="Polar residues" evidence="1">
    <location>
        <begin position="47"/>
        <end position="58"/>
    </location>
</feature>
<feature type="chain" id="PRO_5025369461" evidence="2">
    <location>
        <begin position="24"/>
        <end position="203"/>
    </location>
</feature>
<name>A0A6A4I8L3_9AGAR</name>
<feature type="non-terminal residue" evidence="3">
    <location>
        <position position="203"/>
    </location>
</feature>
<feature type="signal peptide" evidence="2">
    <location>
        <begin position="1"/>
        <end position="23"/>
    </location>
</feature>
<protein>
    <submittedName>
        <fullName evidence="3">Uncharacterized protein</fullName>
    </submittedName>
</protein>
<evidence type="ECO:0000313" key="3">
    <source>
        <dbReference type="EMBL" id="KAE9405698.1"/>
    </source>
</evidence>
<organism evidence="3 4">
    <name type="scientific">Gymnopus androsaceus JB14</name>
    <dbReference type="NCBI Taxonomy" id="1447944"/>
    <lineage>
        <taxon>Eukaryota</taxon>
        <taxon>Fungi</taxon>
        <taxon>Dikarya</taxon>
        <taxon>Basidiomycota</taxon>
        <taxon>Agaricomycotina</taxon>
        <taxon>Agaricomycetes</taxon>
        <taxon>Agaricomycetidae</taxon>
        <taxon>Agaricales</taxon>
        <taxon>Marasmiineae</taxon>
        <taxon>Omphalotaceae</taxon>
        <taxon>Gymnopus</taxon>
    </lineage>
</organism>
<dbReference type="EMBL" id="ML769407">
    <property type="protein sequence ID" value="KAE9405698.1"/>
    <property type="molecule type" value="Genomic_DNA"/>
</dbReference>
<dbReference type="AlphaFoldDB" id="A0A6A4I8L3"/>
<feature type="region of interest" description="Disordered" evidence="1">
    <location>
        <begin position="35"/>
        <end position="77"/>
    </location>
</feature>
<accession>A0A6A4I8L3</accession>
<dbReference type="Proteomes" id="UP000799118">
    <property type="component" value="Unassembled WGS sequence"/>
</dbReference>
<gene>
    <name evidence="3" type="ORF">BT96DRAFT_915907</name>
</gene>
<keyword evidence="4" id="KW-1185">Reference proteome</keyword>
<keyword evidence="2" id="KW-0732">Signal</keyword>
<evidence type="ECO:0000256" key="1">
    <source>
        <dbReference type="SAM" id="MobiDB-lite"/>
    </source>
</evidence>
<sequence length="203" mass="21192">MRFSYLSTAAAFGLFSTLSTVSAVPVNHGVISPSSPDAANANAKNAQLSAQLHSQSNAKLPPADVGKSPSAKTGQLLSPTSAIGTDIIVTFWKAGQYHELQEHLQENLHGGAAHPAVPIPCGTREGDIKQKIITFLHKAIPASNTHPSGQRIILEGPPNYPPRWEGTCLLSGDISMFDVAVDNGGKGGRCATQKKSGSESGSE</sequence>